<dbReference type="Proteomes" id="UP000536604">
    <property type="component" value="Unassembled WGS sequence"/>
</dbReference>
<dbReference type="EMBL" id="JACHJO010000021">
    <property type="protein sequence ID" value="MBB6122278.1"/>
    <property type="molecule type" value="Genomic_DNA"/>
</dbReference>
<accession>A0A841J182</accession>
<dbReference type="RefSeq" id="WP_246405622.1">
    <property type="nucleotide sequence ID" value="NZ_JACHJO010000021.1"/>
</dbReference>
<protein>
    <submittedName>
        <fullName evidence="1">Uncharacterized protein</fullName>
    </submittedName>
</protein>
<dbReference type="AlphaFoldDB" id="A0A841J182"/>
<sequence>MNIQVVAAPDGEPLWTAWSLLGSVHDTRAARVWKIAERIEATGLIRLGTRGTWVCRGRCSARSRDRASRSEVISAAGKQ</sequence>
<comment type="caution">
    <text evidence="1">The sequence shown here is derived from an EMBL/GenBank/DDBJ whole genome shotgun (WGS) entry which is preliminary data.</text>
</comment>
<name>A0A841J182_9ACTN</name>
<proteinExistence type="predicted"/>
<keyword evidence="2" id="KW-1185">Reference proteome</keyword>
<evidence type="ECO:0000313" key="2">
    <source>
        <dbReference type="Proteomes" id="UP000536604"/>
    </source>
</evidence>
<gene>
    <name evidence="1" type="ORF">FHS13_004267</name>
</gene>
<reference evidence="1 2" key="1">
    <citation type="submission" date="2020-08" db="EMBL/GenBank/DDBJ databases">
        <title>Genomic Encyclopedia of Type Strains, Phase III (KMG-III): the genomes of soil and plant-associated and newly described type strains.</title>
        <authorList>
            <person name="Whitman W."/>
        </authorList>
    </citation>
    <scope>NUCLEOTIDE SEQUENCE [LARGE SCALE GENOMIC DNA]</scope>
    <source>
        <strain evidence="1 2">CECT 8712</strain>
    </source>
</reference>
<organism evidence="1 2">
    <name type="scientific">Nocardiopsis algeriensis</name>
    <dbReference type="NCBI Taxonomy" id="1478215"/>
    <lineage>
        <taxon>Bacteria</taxon>
        <taxon>Bacillati</taxon>
        <taxon>Actinomycetota</taxon>
        <taxon>Actinomycetes</taxon>
        <taxon>Streptosporangiales</taxon>
        <taxon>Nocardiopsidaceae</taxon>
        <taxon>Nocardiopsis</taxon>
    </lineage>
</organism>
<evidence type="ECO:0000313" key="1">
    <source>
        <dbReference type="EMBL" id="MBB6122278.1"/>
    </source>
</evidence>